<dbReference type="EMBL" id="QVQA01000290">
    <property type="protein sequence ID" value="KAF5093025.1"/>
    <property type="molecule type" value="Genomic_DNA"/>
</dbReference>
<sequence length="547" mass="59669">MSFKFDWSPFLINHTNIDSISNALSKALNRGPKSPAIVGETKLKHLHLGHVPPALHLIEISDITDDSFRGRFRVEYNGDASISLQTFVEGSTKSLVLPLDFTISDVRLCGEVCVVMSKTKGATVVFQGSPLRSVEIRSSLDFLPGASDMLKQEINDELVLMFSDYIPDMLYKLSLENNPDASVYERNLAELMIASKDRLDRTVVFSKDRRFPFLSDALLNSDNLKSVRMIRNNAQTLGLALPPAGSGFDRDMVNSPACLSGALMRVGPAAKARKSSANSASNTKSESNKANATCAPTLLPQQQQQQARKQRRVISLRKNFNAYSESRQGSSLTSSAAALPLQSGQTPPSLGNSSRRSKGISRASSQAVTPVNSSSPLISAAFSNVPASASAPASILSSPKPAAQQYRRGSPPITPDLYYPQHQYHDLSAIPSLDFHKHGSIPANSTMNNNNNKNHTPKHNHYTYQLQHQTPQSPQPQQQHATTRSSSLKYYNTRTKTNVATPNQIFSRSSAAAADVVIVGDDHFGKTGEPFYNVGSVSFNIPPPVYR</sequence>
<name>A0ACB6UYU2_9ASCO</name>
<gene>
    <name evidence="1" type="ORF">D0Z00_004282</name>
</gene>
<dbReference type="Proteomes" id="UP000744676">
    <property type="component" value="Unassembled WGS sequence"/>
</dbReference>
<organism evidence="1 2">
    <name type="scientific">Geotrichum galactomycetum</name>
    <dbReference type="NCBI Taxonomy" id="27317"/>
    <lineage>
        <taxon>Eukaryota</taxon>
        <taxon>Fungi</taxon>
        <taxon>Dikarya</taxon>
        <taxon>Ascomycota</taxon>
        <taxon>Saccharomycotina</taxon>
        <taxon>Dipodascomycetes</taxon>
        <taxon>Dipodascales</taxon>
        <taxon>Dipodascaceae</taxon>
        <taxon>Geotrichum</taxon>
    </lineage>
</organism>
<comment type="caution">
    <text evidence="1">The sequence shown here is derived from an EMBL/GenBank/DDBJ whole genome shotgun (WGS) entry which is preliminary data.</text>
</comment>
<accession>A0ACB6UYU2</accession>
<evidence type="ECO:0000313" key="1">
    <source>
        <dbReference type="EMBL" id="KAF5093025.1"/>
    </source>
</evidence>
<proteinExistence type="predicted"/>
<reference evidence="1 2" key="1">
    <citation type="journal article" date="2020" name="Front. Microbiol.">
        <title>Phenotypic and Genetic Characterization of the Cheese Ripening Yeast Geotrichum candidum.</title>
        <authorList>
            <person name="Perkins V."/>
            <person name="Vignola S."/>
            <person name="Lessard M.H."/>
            <person name="Plante P.L."/>
            <person name="Corbeil J."/>
            <person name="Dugat-Bony E."/>
            <person name="Frenette M."/>
            <person name="Labrie S."/>
        </authorList>
    </citation>
    <scope>NUCLEOTIDE SEQUENCE [LARGE SCALE GENOMIC DNA]</scope>
    <source>
        <strain evidence="1 2">LMA-1147</strain>
    </source>
</reference>
<keyword evidence="2" id="KW-1185">Reference proteome</keyword>
<evidence type="ECO:0000313" key="2">
    <source>
        <dbReference type="Proteomes" id="UP000744676"/>
    </source>
</evidence>
<protein>
    <submittedName>
        <fullName evidence="1">Uncharacterized protein</fullName>
    </submittedName>
</protein>